<feature type="transmembrane region" description="Helical" evidence="1">
    <location>
        <begin position="155"/>
        <end position="175"/>
    </location>
</feature>
<dbReference type="KEGG" id="bgok:Pr1d_00530"/>
<dbReference type="AlphaFoldDB" id="A0A5B9QEN6"/>
<keyword evidence="1" id="KW-0812">Transmembrane</keyword>
<dbReference type="RefSeq" id="WP_148071627.1">
    <property type="nucleotide sequence ID" value="NZ_CP042913.1"/>
</dbReference>
<accession>A0A5B9QEN6</accession>
<dbReference type="Proteomes" id="UP000323917">
    <property type="component" value="Chromosome"/>
</dbReference>
<keyword evidence="1" id="KW-0472">Membrane</keyword>
<dbReference type="OrthoDB" id="256443at2"/>
<feature type="transmembrane region" description="Helical" evidence="1">
    <location>
        <begin position="257"/>
        <end position="275"/>
    </location>
</feature>
<sequence length="585" mass="64531">MLAGPIYRVELVAAARRRRYFVLRVIYAALILFVLWVTYSNMSYLVFRSRGIPAGTSIRNSAMLAASFFMSFSWLQLLAVLAVGPAMSVGTIATERERRTIEYLFTTDLSNAEIILGKTLARLTLLGQFVLVGLPILFLFRIMGGIPAGALTASFLITASSAVMLTALSVCVSVWSPRARDATVRIYLLLIVLFLLPLLLSTFFWSRLITNVGWRTAIMPVAEWLGSINPFLIMARAMGNTSAVGIGLNMRVVVSSVGAQMLVSLVALGLAIFAVRRVHLSETTRSVPSKSRFRNLHLPKFRRPLGTRPILWKEMFAESSTTKFGYVGGIALMILLISIAVMTVMVFLNSIVAYQTYARNDYFEYLMGLSGAMGSGILLLLASRAAGLIAQEKERDCWDSLLATPLSGREIIDGKIWGNLYSCRWLFLVLVAAWMLGLLFTASFFWPLLASSLTFLILAYFATSLGLFFSLRSATSMRAIGLTLATIIFCGGGYLFCCCVVFSVGGSTEGGTLLLAPCIPLLLALPTVLFEDFVKSTIWGPWFPLSYCLGMIGYLITGICLNMHMKAYFNSYAGRTDWKQYKLNE</sequence>
<dbReference type="EMBL" id="CP042913">
    <property type="protein sequence ID" value="QEG32793.1"/>
    <property type="molecule type" value="Genomic_DNA"/>
</dbReference>
<feature type="transmembrane region" description="Helical" evidence="1">
    <location>
        <begin position="123"/>
        <end position="143"/>
    </location>
</feature>
<feature type="transmembrane region" description="Helical" evidence="1">
    <location>
        <begin position="324"/>
        <end position="353"/>
    </location>
</feature>
<evidence type="ECO:0000313" key="2">
    <source>
        <dbReference type="EMBL" id="QEG32793.1"/>
    </source>
</evidence>
<feature type="transmembrane region" description="Helical" evidence="1">
    <location>
        <begin position="542"/>
        <end position="565"/>
    </location>
</feature>
<keyword evidence="1" id="KW-1133">Transmembrane helix</keyword>
<feature type="transmembrane region" description="Helical" evidence="1">
    <location>
        <begin position="483"/>
        <end position="505"/>
    </location>
</feature>
<dbReference type="PANTHER" id="PTHR43471:SF3">
    <property type="entry name" value="ABC TRANSPORTER PERMEASE PROTEIN NATB"/>
    <property type="match status" value="1"/>
</dbReference>
<evidence type="ECO:0000256" key="1">
    <source>
        <dbReference type="SAM" id="Phobius"/>
    </source>
</evidence>
<protein>
    <submittedName>
        <fullName evidence="2">ABC-2 family transporter protein</fullName>
    </submittedName>
</protein>
<evidence type="ECO:0000313" key="3">
    <source>
        <dbReference type="Proteomes" id="UP000323917"/>
    </source>
</evidence>
<feature type="transmembrane region" description="Helical" evidence="1">
    <location>
        <begin position="425"/>
        <end position="446"/>
    </location>
</feature>
<gene>
    <name evidence="2" type="ORF">Pr1d_00530</name>
</gene>
<proteinExistence type="predicted"/>
<feature type="transmembrane region" description="Helical" evidence="1">
    <location>
        <begin position="21"/>
        <end position="42"/>
    </location>
</feature>
<feature type="transmembrane region" description="Helical" evidence="1">
    <location>
        <begin position="452"/>
        <end position="471"/>
    </location>
</feature>
<feature type="transmembrane region" description="Helical" evidence="1">
    <location>
        <begin position="365"/>
        <end position="383"/>
    </location>
</feature>
<dbReference type="PANTHER" id="PTHR43471">
    <property type="entry name" value="ABC TRANSPORTER PERMEASE"/>
    <property type="match status" value="1"/>
</dbReference>
<dbReference type="Pfam" id="PF12679">
    <property type="entry name" value="ABC2_membrane_2"/>
    <property type="match status" value="1"/>
</dbReference>
<name>A0A5B9QEN6_9BACT</name>
<keyword evidence="3" id="KW-1185">Reference proteome</keyword>
<feature type="transmembrane region" description="Helical" evidence="1">
    <location>
        <begin position="187"/>
        <end position="205"/>
    </location>
</feature>
<feature type="transmembrane region" description="Helical" evidence="1">
    <location>
        <begin position="62"/>
        <end position="89"/>
    </location>
</feature>
<organism evidence="2 3">
    <name type="scientific">Bythopirellula goksoeyrii</name>
    <dbReference type="NCBI Taxonomy" id="1400387"/>
    <lineage>
        <taxon>Bacteria</taxon>
        <taxon>Pseudomonadati</taxon>
        <taxon>Planctomycetota</taxon>
        <taxon>Planctomycetia</taxon>
        <taxon>Pirellulales</taxon>
        <taxon>Lacipirellulaceae</taxon>
        <taxon>Bythopirellula</taxon>
    </lineage>
</organism>
<reference evidence="2 3" key="1">
    <citation type="submission" date="2019-08" db="EMBL/GenBank/DDBJ databases">
        <title>Deep-cultivation of Planctomycetes and their phenomic and genomic characterization uncovers novel biology.</title>
        <authorList>
            <person name="Wiegand S."/>
            <person name="Jogler M."/>
            <person name="Boedeker C."/>
            <person name="Pinto D."/>
            <person name="Vollmers J."/>
            <person name="Rivas-Marin E."/>
            <person name="Kohn T."/>
            <person name="Peeters S.H."/>
            <person name="Heuer A."/>
            <person name="Rast P."/>
            <person name="Oberbeckmann S."/>
            <person name="Bunk B."/>
            <person name="Jeske O."/>
            <person name="Meyerdierks A."/>
            <person name="Storesund J.E."/>
            <person name="Kallscheuer N."/>
            <person name="Luecker S."/>
            <person name="Lage O.M."/>
            <person name="Pohl T."/>
            <person name="Merkel B.J."/>
            <person name="Hornburger P."/>
            <person name="Mueller R.-W."/>
            <person name="Bruemmer F."/>
            <person name="Labrenz M."/>
            <person name="Spormann A.M."/>
            <person name="Op den Camp H."/>
            <person name="Overmann J."/>
            <person name="Amann R."/>
            <person name="Jetten M.S.M."/>
            <person name="Mascher T."/>
            <person name="Medema M.H."/>
            <person name="Devos D.P."/>
            <person name="Kaster A.-K."/>
            <person name="Ovreas L."/>
            <person name="Rohde M."/>
            <person name="Galperin M.Y."/>
            <person name="Jogler C."/>
        </authorList>
    </citation>
    <scope>NUCLEOTIDE SEQUENCE [LARGE SCALE GENOMIC DNA]</scope>
    <source>
        <strain evidence="2 3">Pr1d</strain>
    </source>
</reference>